<dbReference type="SUPFAM" id="SSF55781">
    <property type="entry name" value="GAF domain-like"/>
    <property type="match status" value="1"/>
</dbReference>
<evidence type="ECO:0000259" key="2">
    <source>
        <dbReference type="SMART" id="SM00331"/>
    </source>
</evidence>
<dbReference type="InterPro" id="IPR001932">
    <property type="entry name" value="PPM-type_phosphatase-like_dom"/>
</dbReference>
<dbReference type="Gene3D" id="3.30.450.40">
    <property type="match status" value="1"/>
</dbReference>
<gene>
    <name evidence="3" type="ORF">QEH52_05320</name>
</gene>
<dbReference type="InterPro" id="IPR036890">
    <property type="entry name" value="HATPase_C_sf"/>
</dbReference>
<sequence length="573" mass="64126">MEDEVMIQESSLHITEFALTNDVSKVSSIRDRFVNFLSSLGLNEREKDAWKLVFTELINNAIEHGSGAQATQKIYARWWSVNNSVWLETEDSGEGPPRKLIRNPTLPTDPLAEGGRGLYIIQEFADHFNHWYSSSGYMAKVCIGYNRLNNVLPLNPEMDAILDELSDCYESLSLFDRMAANLLQDERIDRFVQSALNMFMDARDYSAIHLELYQAEKNSIYQWISSIDAYGVFGQINSDASELLRLNDSINWSTKRSNHPFSSAEKYPVGCCAPLYVGDEIVGLIAVGCEANDQIILSNDVRNLRALADIIGVSVSRALLDIEKDERKRLATEMHIATELQQQLLPIDKEISEIPGYELFYSSISALEVAGDFVEVRQNDAGEYLGCVIDVMGKGVSAAILAGIFRSQFIAYSFRGGSLSTFIEGVNQSLESQLGGATMFITAFIFKINPESHEITYAAAGHPPALLFRGDGALQELVSTGPPMGLFPEIEYGQTQIQMSAGDRLIAVTDGLYEWTEGEDIFGWEAMVKWFTDNQHLDSKTLWSQLQSKMLQARVSQSIEQEDDETLLILTRK</sequence>
<evidence type="ECO:0000313" key="3">
    <source>
        <dbReference type="EMBL" id="MDQ8206918.1"/>
    </source>
</evidence>
<dbReference type="Pfam" id="PF13581">
    <property type="entry name" value="HATPase_c_2"/>
    <property type="match status" value="1"/>
</dbReference>
<dbReference type="EMBL" id="JARXHW010000008">
    <property type="protein sequence ID" value="MDQ8206918.1"/>
    <property type="molecule type" value="Genomic_DNA"/>
</dbReference>
<dbReference type="SMART" id="SM00331">
    <property type="entry name" value="PP2C_SIG"/>
    <property type="match status" value="1"/>
</dbReference>
<dbReference type="RefSeq" id="WP_308949056.1">
    <property type="nucleotide sequence ID" value="NZ_JARXHW010000008.1"/>
</dbReference>
<name>A0ABU1ARY8_9BACT</name>
<dbReference type="PANTHER" id="PTHR43156">
    <property type="entry name" value="STAGE II SPORULATION PROTEIN E-RELATED"/>
    <property type="match status" value="1"/>
</dbReference>
<proteinExistence type="predicted"/>
<dbReference type="Proteomes" id="UP001225316">
    <property type="component" value="Unassembled WGS sequence"/>
</dbReference>
<dbReference type="Gene3D" id="3.60.40.10">
    <property type="entry name" value="PPM-type phosphatase domain"/>
    <property type="match status" value="1"/>
</dbReference>
<dbReference type="SUPFAM" id="SSF81606">
    <property type="entry name" value="PP2C-like"/>
    <property type="match status" value="1"/>
</dbReference>
<feature type="domain" description="PPM-type phosphatase" evidence="2">
    <location>
        <begin position="354"/>
        <end position="572"/>
    </location>
</feature>
<dbReference type="Gene3D" id="3.30.565.10">
    <property type="entry name" value="Histidine kinase-like ATPase, C-terminal domain"/>
    <property type="match status" value="1"/>
</dbReference>
<reference evidence="3 4" key="1">
    <citation type="submission" date="2023-04" db="EMBL/GenBank/DDBJ databases">
        <title>A novel bacteria isolated from coastal sediment.</title>
        <authorList>
            <person name="Liu X.-J."/>
            <person name="Du Z.-J."/>
        </authorList>
    </citation>
    <scope>NUCLEOTIDE SEQUENCE [LARGE SCALE GENOMIC DNA]</scope>
    <source>
        <strain evidence="3 4">SDUM461003</strain>
    </source>
</reference>
<dbReference type="InterPro" id="IPR003594">
    <property type="entry name" value="HATPase_dom"/>
</dbReference>
<protein>
    <submittedName>
        <fullName evidence="3">SpoIIE family protein phosphatase</fullName>
    </submittedName>
</protein>
<comment type="caution">
    <text evidence="3">The sequence shown here is derived from an EMBL/GenBank/DDBJ whole genome shotgun (WGS) entry which is preliminary data.</text>
</comment>
<dbReference type="Pfam" id="PF07228">
    <property type="entry name" value="SpoIIE"/>
    <property type="match status" value="1"/>
</dbReference>
<dbReference type="InterPro" id="IPR036457">
    <property type="entry name" value="PPM-type-like_dom_sf"/>
</dbReference>
<evidence type="ECO:0000256" key="1">
    <source>
        <dbReference type="ARBA" id="ARBA00022801"/>
    </source>
</evidence>
<keyword evidence="1" id="KW-0378">Hydrolase</keyword>
<keyword evidence="4" id="KW-1185">Reference proteome</keyword>
<evidence type="ECO:0000313" key="4">
    <source>
        <dbReference type="Proteomes" id="UP001225316"/>
    </source>
</evidence>
<organism evidence="3 4">
    <name type="scientific">Thalassobacterium maritimum</name>
    <dbReference type="NCBI Taxonomy" id="3041265"/>
    <lineage>
        <taxon>Bacteria</taxon>
        <taxon>Pseudomonadati</taxon>
        <taxon>Verrucomicrobiota</taxon>
        <taxon>Opitutia</taxon>
        <taxon>Puniceicoccales</taxon>
        <taxon>Coraliomargaritaceae</taxon>
        <taxon>Thalassobacterium</taxon>
    </lineage>
</organism>
<dbReference type="CDD" id="cd16936">
    <property type="entry name" value="HATPase_RsbW-like"/>
    <property type="match status" value="1"/>
</dbReference>
<dbReference type="PANTHER" id="PTHR43156:SF2">
    <property type="entry name" value="STAGE II SPORULATION PROTEIN E"/>
    <property type="match status" value="1"/>
</dbReference>
<dbReference type="SUPFAM" id="SSF55874">
    <property type="entry name" value="ATPase domain of HSP90 chaperone/DNA topoisomerase II/histidine kinase"/>
    <property type="match status" value="1"/>
</dbReference>
<dbReference type="InterPro" id="IPR052016">
    <property type="entry name" value="Bact_Sigma-Reg"/>
</dbReference>
<accession>A0ABU1ARY8</accession>
<dbReference type="InterPro" id="IPR029016">
    <property type="entry name" value="GAF-like_dom_sf"/>
</dbReference>